<dbReference type="GO" id="GO:0046872">
    <property type="term" value="F:metal ion binding"/>
    <property type="evidence" value="ECO:0007669"/>
    <property type="project" value="UniProtKB-KW"/>
</dbReference>
<dbReference type="GO" id="GO:0020037">
    <property type="term" value="F:heme binding"/>
    <property type="evidence" value="ECO:0007669"/>
    <property type="project" value="InterPro"/>
</dbReference>
<dbReference type="Proteomes" id="UP000078287">
    <property type="component" value="Unassembled WGS sequence"/>
</dbReference>
<feature type="chain" id="PRO_5008092103" evidence="7">
    <location>
        <begin position="22"/>
        <end position="145"/>
    </location>
</feature>
<dbReference type="PROSITE" id="PS51257">
    <property type="entry name" value="PROKAR_LIPOPROTEIN"/>
    <property type="match status" value="1"/>
</dbReference>
<evidence type="ECO:0000256" key="5">
    <source>
        <dbReference type="ARBA" id="ARBA00023004"/>
    </source>
</evidence>
<gene>
    <name evidence="9" type="ORF">A6A03_06495</name>
</gene>
<dbReference type="Gene3D" id="1.10.760.10">
    <property type="entry name" value="Cytochrome c-like domain"/>
    <property type="match status" value="1"/>
</dbReference>
<dbReference type="PANTHER" id="PTHR37823:SF1">
    <property type="entry name" value="CYTOCHROME C-553-LIKE"/>
    <property type="match status" value="1"/>
</dbReference>
<dbReference type="InterPro" id="IPR051811">
    <property type="entry name" value="Cytochrome_c550/c551-like"/>
</dbReference>
<evidence type="ECO:0000313" key="9">
    <source>
        <dbReference type="EMBL" id="OAN49704.1"/>
    </source>
</evidence>
<dbReference type="RefSeq" id="WP_066782418.1">
    <property type="nucleotide sequence ID" value="NZ_LWQS01000011.1"/>
</dbReference>
<dbReference type="PANTHER" id="PTHR37823">
    <property type="entry name" value="CYTOCHROME C-553-LIKE"/>
    <property type="match status" value="1"/>
</dbReference>
<dbReference type="InterPro" id="IPR036909">
    <property type="entry name" value="Cyt_c-like_dom_sf"/>
</dbReference>
<keyword evidence="7" id="KW-0732">Signal</keyword>
<dbReference type="EMBL" id="LWQS01000011">
    <property type="protein sequence ID" value="OAN49704.1"/>
    <property type="molecule type" value="Genomic_DNA"/>
</dbReference>
<organism evidence="9 10">
    <name type="scientific">Chloroflexus islandicus</name>
    <dbReference type="NCBI Taxonomy" id="1707952"/>
    <lineage>
        <taxon>Bacteria</taxon>
        <taxon>Bacillati</taxon>
        <taxon>Chloroflexota</taxon>
        <taxon>Chloroflexia</taxon>
        <taxon>Chloroflexales</taxon>
        <taxon>Chloroflexineae</taxon>
        <taxon>Chloroflexaceae</taxon>
        <taxon>Chloroflexus</taxon>
    </lineage>
</organism>
<dbReference type="OrthoDB" id="158252at2"/>
<keyword evidence="3 6" id="KW-0479">Metal-binding</keyword>
<proteinExistence type="predicted"/>
<accession>A0A178MP12</accession>
<keyword evidence="4" id="KW-0249">Electron transport</keyword>
<keyword evidence="5 6" id="KW-0408">Iron</keyword>
<evidence type="ECO:0000256" key="6">
    <source>
        <dbReference type="PROSITE-ProRule" id="PRU00433"/>
    </source>
</evidence>
<feature type="domain" description="Cytochrome c" evidence="8">
    <location>
        <begin position="49"/>
        <end position="145"/>
    </location>
</feature>
<evidence type="ECO:0000256" key="1">
    <source>
        <dbReference type="ARBA" id="ARBA00022448"/>
    </source>
</evidence>
<keyword evidence="2 6" id="KW-0349">Heme</keyword>
<dbReference type="SUPFAM" id="SSF46626">
    <property type="entry name" value="Cytochrome c"/>
    <property type="match status" value="1"/>
</dbReference>
<dbReference type="AlphaFoldDB" id="A0A178MP12"/>
<evidence type="ECO:0000256" key="3">
    <source>
        <dbReference type="ARBA" id="ARBA00022723"/>
    </source>
</evidence>
<dbReference type="GO" id="GO:0009055">
    <property type="term" value="F:electron transfer activity"/>
    <property type="evidence" value="ECO:0007669"/>
    <property type="project" value="InterPro"/>
</dbReference>
<comment type="caution">
    <text evidence="9">The sequence shown here is derived from an EMBL/GenBank/DDBJ whole genome shotgun (WGS) entry which is preliminary data.</text>
</comment>
<dbReference type="STRING" id="1707952.A6A03_06495"/>
<name>A0A178MP12_9CHLR</name>
<dbReference type="PROSITE" id="PS51007">
    <property type="entry name" value="CYTC"/>
    <property type="match status" value="1"/>
</dbReference>
<sequence length="145" mass="15411">MNRTIAWMFTLLLIALLTACGGSKQNTSNQPAAEQLPAALADTSISSKGDPKRGKELFGPCAACHATSKEMMTGPGLAGLFSVKGPVLPNGVDYNGMLPNGKERSEANVAEWIRTGGTGRIGYMPTHNLTDQEMADLLAYLRTLK</sequence>
<feature type="signal peptide" evidence="7">
    <location>
        <begin position="1"/>
        <end position="21"/>
    </location>
</feature>
<reference evidence="9 10" key="1">
    <citation type="submission" date="2016-04" db="EMBL/GenBank/DDBJ databases">
        <title>Chloroflexus islandicus sp. nov., a thermophilic filamentous anoxygenic phototrophic bacterium from geyser Strokkur (Iceland).</title>
        <authorList>
            <person name="Gaisin V.A."/>
            <person name="Kalashnikov A.M."/>
            <person name="Sukhacheva M.V."/>
            <person name="Grouzdev D.S."/>
            <person name="Ivanov T.M."/>
            <person name="Kuznetsov B."/>
            <person name="Gorlenko V.M."/>
        </authorList>
    </citation>
    <scope>NUCLEOTIDE SEQUENCE [LARGE SCALE GENOMIC DNA]</scope>
    <source>
        <strain evidence="10">isl-2</strain>
    </source>
</reference>
<keyword evidence="10" id="KW-1185">Reference proteome</keyword>
<protein>
    <submittedName>
        <fullName evidence="9">Cytochrome C</fullName>
    </submittedName>
</protein>
<evidence type="ECO:0000259" key="8">
    <source>
        <dbReference type="PROSITE" id="PS51007"/>
    </source>
</evidence>
<dbReference type="InterPro" id="IPR009056">
    <property type="entry name" value="Cyt_c-like_dom"/>
</dbReference>
<dbReference type="Pfam" id="PF00034">
    <property type="entry name" value="Cytochrom_C"/>
    <property type="match status" value="1"/>
</dbReference>
<evidence type="ECO:0000256" key="2">
    <source>
        <dbReference type="ARBA" id="ARBA00022617"/>
    </source>
</evidence>
<keyword evidence="1" id="KW-0813">Transport</keyword>
<evidence type="ECO:0000313" key="10">
    <source>
        <dbReference type="Proteomes" id="UP000078287"/>
    </source>
</evidence>
<evidence type="ECO:0000256" key="7">
    <source>
        <dbReference type="SAM" id="SignalP"/>
    </source>
</evidence>
<evidence type="ECO:0000256" key="4">
    <source>
        <dbReference type="ARBA" id="ARBA00022982"/>
    </source>
</evidence>